<gene>
    <name evidence="1" type="ORF">SEA_SUPERPHIKIMAN_64</name>
</gene>
<protein>
    <submittedName>
        <fullName evidence="1">Uncharacterized protein</fullName>
    </submittedName>
</protein>
<reference evidence="1 2" key="1">
    <citation type="submission" date="2017-09" db="EMBL/GenBank/DDBJ databases">
        <authorList>
            <person name="Pradhan P."/>
            <person name="Aluri L.S."/>
            <person name="Anandarajan D."/>
            <person name="Beiriger J.C."/>
            <person name="Bethamcharla R."/>
            <person name="Betini N."/>
            <person name="Bhatt S.D."/>
            <person name="Chengalvala S."/>
            <person name="Cox N.E."/>
            <person name="Delvadia B.P."/>
            <person name="Desai A.S."/>
            <person name="Devaney A.M."/>
            <person name="Doyle B.K."/>
            <person name="Edgerton A.O."/>
            <person name="Erlich M.C."/>
            <person name="Fitzpatrick K.C."/>
            <person name="Gajjar E.A."/>
            <person name="Ganguly A."/>
            <person name="Gill R.S."/>
            <person name="Goldman M.G."/>
            <person name="Good P.M."/>
            <person name="Gupta N."/>
            <person name="Haddad L.M."/>
            <person name="Han E.J."/>
            <person name="Jain S."/>
            <person name="Jiang A."/>
            <person name="Jurgielewicz A.D."/>
            <person name="Kainth D.K."/>
            <person name="Karam J.M."/>
            <person name="Kodavatiganti M."/>
            <person name="Kriete S.J."/>
            <person name="MacDonald C.E."/>
            <person name="Maret J.P."/>
            <person name="Mathew A.E."/>
            <person name="Nako S."/>
            <person name="Natrajan M."/>
            <person name="Nishu N.M."/>
            <person name="Parikh A."/>
            <person name="Patel N."/>
            <person name="Patel P.D."/>
            <person name="Patel S."/>
            <person name="Patra K."/>
            <person name="Pumpuckdee D."/>
            <person name="Rai K."/>
            <person name="Ramanathan A."/>
            <person name="Sarkar A."/>
            <person name="Schaffer B.L."/>
            <person name="Shah P."/>
            <person name="Tata R.K."/>
            <person name="Tawfik A.H."/>
            <person name="Thuremella B.T."/>
            <person name="Toma J."/>
            <person name="Tran T.L."/>
            <person name="Veera S."/>
            <person name="Vemulapalli V.K."/>
            <person name="Vidas T.V."/>
            <person name="Vieira K.S."/>
            <person name="Vijayakumar G."/>
            <person name="Walor T.A."/>
            <person name="White C.R."/>
            <person name="Wong B.M."/>
            <person name="Zhao Sl."/>
            <person name="McDonald M.T."/>
            <person name="Dalia R."/>
            <person name="Little J.L."/>
            <person name="Gurney S.M.R."/>
            <person name="Bollivar D.W."/>
            <person name="Garlena R.A."/>
            <person name="Russell D.A."/>
            <person name="Pope W.H."/>
            <person name="Jacobs-Sera D."/>
            <person name="Hendrix R.W."/>
            <person name="Hatfull G.F."/>
        </authorList>
    </citation>
    <scope>NUCLEOTIDE SEQUENCE [LARGE SCALE GENOMIC DNA]</scope>
</reference>
<dbReference type="EMBL" id="MF919534">
    <property type="protein sequence ID" value="ATS92907.1"/>
    <property type="molecule type" value="Genomic_DNA"/>
</dbReference>
<sequence length="95" mass="10548">MSELGEWIEDMLRSNPRPDFIDVGASESIARTLRNLGLLAGWSDEVRRAAADVILADLDAERYAVVKLPRPVGVNGEDNVARLKAPYIDGWRVVE</sequence>
<organism evidence="1 2">
    <name type="scientific">Mycobacterium phage Superphikiman</name>
    <dbReference type="NCBI Taxonomy" id="2041551"/>
    <lineage>
        <taxon>Viruses</taxon>
        <taxon>Duplodnaviria</taxon>
        <taxon>Heunggongvirae</taxon>
        <taxon>Uroviricota</taxon>
        <taxon>Caudoviricetes</taxon>
        <taxon>Omegavirus</taxon>
        <taxon>Omegavirus courthouse</taxon>
    </lineage>
</organism>
<evidence type="ECO:0000313" key="2">
    <source>
        <dbReference type="Proteomes" id="UP000240916"/>
    </source>
</evidence>
<accession>A0A2D2W3Y0</accession>
<evidence type="ECO:0000313" key="1">
    <source>
        <dbReference type="EMBL" id="ATS92907.1"/>
    </source>
</evidence>
<proteinExistence type="predicted"/>
<dbReference type="Proteomes" id="UP000240916">
    <property type="component" value="Segment"/>
</dbReference>
<name>A0A2D2W3Y0_9CAUD</name>